<proteinExistence type="predicted"/>
<accession>A0A5K7WRW9</accession>
<reference evidence="1 3" key="1">
    <citation type="submission" date="2019-09" db="EMBL/GenBank/DDBJ databases">
        <title>Complete genome sequence of Sporolactobacillus terrae 70-3.</title>
        <authorList>
            <person name="Tanaka N."/>
            <person name="Shiwa Y."/>
            <person name="Fujita N."/>
            <person name="Tanasupawat S."/>
        </authorList>
    </citation>
    <scope>NUCLEOTIDE SEQUENCE [LARGE SCALE GENOMIC DNA]</scope>
    <source>
        <strain evidence="1 3">70-3</strain>
    </source>
</reference>
<evidence type="ECO:0000313" key="2">
    <source>
        <dbReference type="EMBL" id="BBN97629.1"/>
    </source>
</evidence>
<evidence type="ECO:0000313" key="3">
    <source>
        <dbReference type="Proteomes" id="UP000326951"/>
    </source>
</evidence>
<gene>
    <name evidence="1" type="ORF">St703_01160</name>
    <name evidence="2" type="ORF">St703_03340</name>
</gene>
<name>A0A5K7WRW9_9BACL</name>
<dbReference type="AlphaFoldDB" id="A0A5K7WRW9"/>
<organism evidence="1 3">
    <name type="scientific">Sporolactobacillus terrae</name>
    <dbReference type="NCBI Taxonomy" id="269673"/>
    <lineage>
        <taxon>Bacteria</taxon>
        <taxon>Bacillati</taxon>
        <taxon>Bacillota</taxon>
        <taxon>Bacilli</taxon>
        <taxon>Bacillales</taxon>
        <taxon>Sporolactobacillaceae</taxon>
        <taxon>Sporolactobacillus</taxon>
    </lineage>
</organism>
<dbReference type="EMBL" id="AP021853">
    <property type="protein sequence ID" value="BBN97629.1"/>
    <property type="molecule type" value="Genomic_DNA"/>
</dbReference>
<protein>
    <submittedName>
        <fullName evidence="1">Uncharacterized protein</fullName>
    </submittedName>
</protein>
<dbReference type="EMBL" id="AP021853">
    <property type="protein sequence ID" value="BBN97411.1"/>
    <property type="molecule type" value="Genomic_DNA"/>
</dbReference>
<sequence>MFEKYLFDAKDVFVPRVLLERAKNGADCLRKMCYKSIIDMSFSLLMKVYVMFSFYTGTY</sequence>
<evidence type="ECO:0000313" key="1">
    <source>
        <dbReference type="EMBL" id="BBN97411.1"/>
    </source>
</evidence>
<dbReference type="Proteomes" id="UP000326951">
    <property type="component" value="Chromosome"/>
</dbReference>